<dbReference type="GO" id="GO:0016405">
    <property type="term" value="F:CoA-ligase activity"/>
    <property type="evidence" value="ECO:0007669"/>
    <property type="project" value="TreeGrafter"/>
</dbReference>
<keyword evidence="2" id="KW-0436">Ligase</keyword>
<dbReference type="InterPro" id="IPR025110">
    <property type="entry name" value="AMP-bd_C"/>
</dbReference>
<gene>
    <name evidence="7" type="primary">LOC111129387</name>
</gene>
<dbReference type="GeneID" id="111129387"/>
<dbReference type="PANTHER" id="PTHR24096">
    <property type="entry name" value="LONG-CHAIN-FATTY-ACID--COA LIGASE"/>
    <property type="match status" value="1"/>
</dbReference>
<dbReference type="PANTHER" id="PTHR24096:SF149">
    <property type="entry name" value="AMP-BINDING DOMAIN-CONTAINING PROTEIN-RELATED"/>
    <property type="match status" value="1"/>
</dbReference>
<sequence>MKSLLRLRRHLFTPRWCTVSRRSQKRCRHTSQYSISVPCANVAELIMKDFGKLSNKVAIINGKSGETITYGQLEHDVIRYAEYFRRLGIRKEDVVCVCGSNAPEFAHVFLAANGIGAAVTIANGQLTSRELADQLNISRAKFVFATEDTIVKCQEAAEIVDACKGVFPIQNMSSLLPNFNNCAMSNPLRFDAIDDDLALVPFSSGTTGLPKGVELTHANLTAQLCQLRHHTVIPLDSGEDRVITMLPMVHIAGLVIGLLNPLAQGATVVILPKFEPLEFLQAVQKYRGTFSLLAPPIVNFLANDPMVDQFDLSSLRDPYSGASTLGKELTEKMVQRLKLDEIRQGYGMSETSPVVMTDPPNNKQYGSIGQPIPATTTKLVDPTSGNDITTPGEEGEIWVKGPQVMRGYIGQPESTRAVITDDDWFKTGDVGYFNQEGSYFVVDRIKDIIKYKGYQIAPAYLEGILMSHPHVKEAAVIGAPVGVNGEVPVAYVITSTPVSEDTLINFVNEQVAPYKRLRGGVVFTQEIPKSPSGKILRRLIRSHN</sequence>
<evidence type="ECO:0000256" key="1">
    <source>
        <dbReference type="ARBA" id="ARBA00006432"/>
    </source>
</evidence>
<evidence type="ECO:0000313" key="6">
    <source>
        <dbReference type="Proteomes" id="UP000694844"/>
    </source>
</evidence>
<dbReference type="KEGG" id="cvn:111129387"/>
<accession>A0A8B8DWT2</accession>
<dbReference type="InterPro" id="IPR045851">
    <property type="entry name" value="AMP-bd_C_sf"/>
</dbReference>
<dbReference type="AlphaFoldDB" id="A0A8B8DWT2"/>
<evidence type="ECO:0000259" key="4">
    <source>
        <dbReference type="Pfam" id="PF00501"/>
    </source>
</evidence>
<dbReference type="Pfam" id="PF00501">
    <property type="entry name" value="AMP-binding"/>
    <property type="match status" value="1"/>
</dbReference>
<evidence type="ECO:0000256" key="3">
    <source>
        <dbReference type="SAM" id="MobiDB-lite"/>
    </source>
</evidence>
<proteinExistence type="inferred from homology"/>
<dbReference type="CDD" id="cd05911">
    <property type="entry name" value="Firefly_Luc_like"/>
    <property type="match status" value="1"/>
</dbReference>
<comment type="similarity">
    <text evidence="1">Belongs to the ATP-dependent AMP-binding enzyme family.</text>
</comment>
<dbReference type="Pfam" id="PF13193">
    <property type="entry name" value="AMP-binding_C"/>
    <property type="match status" value="1"/>
</dbReference>
<dbReference type="OrthoDB" id="10253869at2759"/>
<dbReference type="InterPro" id="IPR042099">
    <property type="entry name" value="ANL_N_sf"/>
</dbReference>
<keyword evidence="6" id="KW-1185">Reference proteome</keyword>
<dbReference type="Proteomes" id="UP000694844">
    <property type="component" value="Chromosome 4"/>
</dbReference>
<dbReference type="FunFam" id="3.30.300.30:FF:000007">
    <property type="entry name" value="4-coumarate--CoA ligase 2"/>
    <property type="match status" value="1"/>
</dbReference>
<dbReference type="SUPFAM" id="SSF56801">
    <property type="entry name" value="Acetyl-CoA synthetase-like"/>
    <property type="match status" value="1"/>
</dbReference>
<reference evidence="7" key="1">
    <citation type="submission" date="2025-08" db="UniProtKB">
        <authorList>
            <consortium name="RefSeq"/>
        </authorList>
    </citation>
    <scope>IDENTIFICATION</scope>
    <source>
        <tissue evidence="7">Whole sample</tissue>
    </source>
</reference>
<dbReference type="Gene3D" id="3.30.300.30">
    <property type="match status" value="1"/>
</dbReference>
<evidence type="ECO:0000313" key="7">
    <source>
        <dbReference type="RefSeq" id="XP_022331456.1"/>
    </source>
</evidence>
<feature type="compositionally biased region" description="Polar residues" evidence="3">
    <location>
        <begin position="365"/>
        <end position="389"/>
    </location>
</feature>
<dbReference type="InterPro" id="IPR020845">
    <property type="entry name" value="AMP-binding_CS"/>
</dbReference>
<feature type="region of interest" description="Disordered" evidence="3">
    <location>
        <begin position="365"/>
        <end position="394"/>
    </location>
</feature>
<evidence type="ECO:0000259" key="5">
    <source>
        <dbReference type="Pfam" id="PF13193"/>
    </source>
</evidence>
<feature type="domain" description="AMP-binding enzyme C-terminal" evidence="5">
    <location>
        <begin position="461"/>
        <end position="534"/>
    </location>
</feature>
<dbReference type="PROSITE" id="PS00455">
    <property type="entry name" value="AMP_BINDING"/>
    <property type="match status" value="1"/>
</dbReference>
<dbReference type="RefSeq" id="XP_022331456.1">
    <property type="nucleotide sequence ID" value="XM_022475748.1"/>
</dbReference>
<dbReference type="InterPro" id="IPR000873">
    <property type="entry name" value="AMP-dep_synth/lig_dom"/>
</dbReference>
<feature type="domain" description="AMP-dependent synthetase/ligase" evidence="4">
    <location>
        <begin position="54"/>
        <end position="408"/>
    </location>
</feature>
<organism evidence="6 7">
    <name type="scientific">Crassostrea virginica</name>
    <name type="common">Eastern oyster</name>
    <dbReference type="NCBI Taxonomy" id="6565"/>
    <lineage>
        <taxon>Eukaryota</taxon>
        <taxon>Metazoa</taxon>
        <taxon>Spiralia</taxon>
        <taxon>Lophotrochozoa</taxon>
        <taxon>Mollusca</taxon>
        <taxon>Bivalvia</taxon>
        <taxon>Autobranchia</taxon>
        <taxon>Pteriomorphia</taxon>
        <taxon>Ostreida</taxon>
        <taxon>Ostreoidea</taxon>
        <taxon>Ostreidae</taxon>
        <taxon>Crassostrea</taxon>
    </lineage>
</organism>
<protein>
    <submittedName>
        <fullName evidence="7">4-coumarate--CoA ligase 1-like</fullName>
    </submittedName>
</protein>
<dbReference type="Gene3D" id="3.40.50.12780">
    <property type="entry name" value="N-terminal domain of ligase-like"/>
    <property type="match status" value="1"/>
</dbReference>
<name>A0A8B8DWT2_CRAVI</name>
<evidence type="ECO:0000256" key="2">
    <source>
        <dbReference type="ARBA" id="ARBA00022598"/>
    </source>
</evidence>